<keyword evidence="2" id="KW-1185">Reference proteome</keyword>
<gene>
    <name evidence="1" type="ORF">POM99_08820</name>
</gene>
<comment type="caution">
    <text evidence="1">The sequence shown here is derived from an EMBL/GenBank/DDBJ whole genome shotgun (WGS) entry which is preliminary data.</text>
</comment>
<dbReference type="RefSeq" id="WP_277276860.1">
    <property type="nucleotide sequence ID" value="NZ_JAROCY010000007.1"/>
</dbReference>
<accession>A0ABT6CJN8</accession>
<reference evidence="1 2" key="1">
    <citation type="submission" date="2023-03" db="EMBL/GenBank/DDBJ databases">
        <title>Novosphingobium cyanobacteriorum sp. nov., isolated from a eutrophic reservoir during the Microcystis bloom period.</title>
        <authorList>
            <person name="Kang M."/>
            <person name="Le V."/>
            <person name="Ko S.-R."/>
            <person name="Lee S.-A."/>
            <person name="Ahn C.-Y."/>
        </authorList>
    </citation>
    <scope>NUCLEOTIDE SEQUENCE [LARGE SCALE GENOMIC DNA]</scope>
    <source>
        <strain evidence="1 2">HBC54</strain>
    </source>
</reference>
<dbReference type="Proteomes" id="UP001222770">
    <property type="component" value="Unassembled WGS sequence"/>
</dbReference>
<organism evidence="1 2">
    <name type="scientific">Novosphingobium cyanobacteriorum</name>
    <dbReference type="NCBI Taxonomy" id="3024215"/>
    <lineage>
        <taxon>Bacteria</taxon>
        <taxon>Pseudomonadati</taxon>
        <taxon>Pseudomonadota</taxon>
        <taxon>Alphaproteobacteria</taxon>
        <taxon>Sphingomonadales</taxon>
        <taxon>Sphingomonadaceae</taxon>
        <taxon>Novosphingobium</taxon>
    </lineage>
</organism>
<name>A0ABT6CJN8_9SPHN</name>
<protein>
    <submittedName>
        <fullName evidence="1">Uncharacterized protein</fullName>
    </submittedName>
</protein>
<dbReference type="EMBL" id="JAROCY010000007">
    <property type="protein sequence ID" value="MDF8333300.1"/>
    <property type="molecule type" value="Genomic_DNA"/>
</dbReference>
<proteinExistence type="predicted"/>
<evidence type="ECO:0000313" key="2">
    <source>
        <dbReference type="Proteomes" id="UP001222770"/>
    </source>
</evidence>
<sequence length="114" mass="12082">MVTGYLGECEALSCMLYRTKAESDEVDRAMAKMRAAVDNGATNVSGFPVPDHPAVSIGPAAQSSFFGWAAYFHSHGYVVITGKASNQCRSKNSLCFDRMGDLKPVSINGASAPS</sequence>
<evidence type="ECO:0000313" key="1">
    <source>
        <dbReference type="EMBL" id="MDF8333300.1"/>
    </source>
</evidence>